<evidence type="ECO:0000313" key="2">
    <source>
        <dbReference type="EMBL" id="MFD1533329.1"/>
    </source>
</evidence>
<dbReference type="EMBL" id="JBHUCP010000025">
    <property type="protein sequence ID" value="MFD1533329.1"/>
    <property type="molecule type" value="Genomic_DNA"/>
</dbReference>
<comment type="caution">
    <text evidence="2">The sequence shown here is derived from an EMBL/GenBank/DDBJ whole genome shotgun (WGS) entry which is preliminary data.</text>
</comment>
<evidence type="ECO:0000256" key="1">
    <source>
        <dbReference type="SAM" id="MobiDB-lite"/>
    </source>
</evidence>
<name>A0ABW4FS68_9PSEU</name>
<protein>
    <submittedName>
        <fullName evidence="2">Uncharacterized protein</fullName>
    </submittedName>
</protein>
<accession>A0ABW4FS68</accession>
<proteinExistence type="predicted"/>
<keyword evidence="3" id="KW-1185">Reference proteome</keyword>
<gene>
    <name evidence="2" type="ORF">ACFSCY_28280</name>
</gene>
<reference evidence="3" key="1">
    <citation type="journal article" date="2019" name="Int. J. Syst. Evol. Microbiol.">
        <title>The Global Catalogue of Microorganisms (GCM) 10K type strain sequencing project: providing services to taxonomists for standard genome sequencing and annotation.</title>
        <authorList>
            <consortium name="The Broad Institute Genomics Platform"/>
            <consortium name="The Broad Institute Genome Sequencing Center for Infectious Disease"/>
            <person name="Wu L."/>
            <person name="Ma J."/>
        </authorList>
    </citation>
    <scope>NUCLEOTIDE SEQUENCE [LARGE SCALE GENOMIC DNA]</scope>
    <source>
        <strain evidence="3">JCM 12165</strain>
    </source>
</reference>
<evidence type="ECO:0000313" key="3">
    <source>
        <dbReference type="Proteomes" id="UP001597145"/>
    </source>
</evidence>
<feature type="compositionally biased region" description="Basic and acidic residues" evidence="1">
    <location>
        <begin position="1"/>
        <end position="17"/>
    </location>
</feature>
<dbReference type="Proteomes" id="UP001597145">
    <property type="component" value="Unassembled WGS sequence"/>
</dbReference>
<sequence length="56" mass="5719">MIGGRDRADEHRGRDEGGGDEQEQGVAGQPGQAAELAADRAGGVPDRRAVVCFGVA</sequence>
<organism evidence="2 3">
    <name type="scientific">Pseudonocardia aurantiaca</name>
    <dbReference type="NCBI Taxonomy" id="75290"/>
    <lineage>
        <taxon>Bacteria</taxon>
        <taxon>Bacillati</taxon>
        <taxon>Actinomycetota</taxon>
        <taxon>Actinomycetes</taxon>
        <taxon>Pseudonocardiales</taxon>
        <taxon>Pseudonocardiaceae</taxon>
        <taxon>Pseudonocardia</taxon>
    </lineage>
</organism>
<feature type="region of interest" description="Disordered" evidence="1">
    <location>
        <begin position="1"/>
        <end position="42"/>
    </location>
</feature>
<dbReference type="RefSeq" id="WP_343985164.1">
    <property type="nucleotide sequence ID" value="NZ_BAAAJG010000026.1"/>
</dbReference>